<sequence length="250" mass="26960">MNGPIRSLLVATLLVFGSTLFPGQAHANVIIAGTRVVFPAQDGEVTVRLTNDNTVPALVEAWIDNGDPHSTPDKVHTPFLITPPLFRIDPHQDQDLRILAASPNLPADRESIFWLNVLEVPPKPTGEQYKGKNLLQVALRSRLKLFYRPAGLPGDANKAPGSLTWKVVSDGKGYALEAHNPTPYHITVTQTTVQVGGKPYNTEAGMVDPFGTLRLAFKQAPAQLPAGTAINFDIINDYGAVAVFKGTVSP</sequence>
<evidence type="ECO:0000256" key="6">
    <source>
        <dbReference type="ARBA" id="ARBA00023186"/>
    </source>
</evidence>
<comment type="caution">
    <text evidence="12">The sequence shown here is derived from an EMBL/GenBank/DDBJ whole genome shotgun (WGS) entry which is preliminary data.</text>
</comment>
<evidence type="ECO:0000256" key="3">
    <source>
        <dbReference type="ARBA" id="ARBA00022558"/>
    </source>
</evidence>
<evidence type="ECO:0000259" key="11">
    <source>
        <dbReference type="Pfam" id="PF02753"/>
    </source>
</evidence>
<proteinExistence type="inferred from homology"/>
<evidence type="ECO:0000256" key="8">
    <source>
        <dbReference type="RuleBase" id="RU003918"/>
    </source>
</evidence>
<evidence type="ECO:0000259" key="10">
    <source>
        <dbReference type="Pfam" id="PF00345"/>
    </source>
</evidence>
<dbReference type="RefSeq" id="WP_204630219.1">
    <property type="nucleotide sequence ID" value="NZ_BSOC01000008.1"/>
</dbReference>
<keyword evidence="4 9" id="KW-0732">Signal</keyword>
<gene>
    <name evidence="12" type="ORF">ISS99_03610</name>
</gene>
<dbReference type="PROSITE" id="PS00635">
    <property type="entry name" value="PILI_CHAPERONE"/>
    <property type="match status" value="1"/>
</dbReference>
<feature type="domain" description="Pili assembly chaperone C-terminal" evidence="11">
    <location>
        <begin position="179"/>
        <end position="241"/>
    </location>
</feature>
<dbReference type="SUPFAM" id="SSF49354">
    <property type="entry name" value="PapD-like"/>
    <property type="match status" value="1"/>
</dbReference>
<dbReference type="PANTHER" id="PTHR30251">
    <property type="entry name" value="PILUS ASSEMBLY CHAPERONE"/>
    <property type="match status" value="1"/>
</dbReference>
<dbReference type="PRINTS" id="PR00969">
    <property type="entry name" value="CHAPERONPILI"/>
</dbReference>
<dbReference type="SUPFAM" id="SSF49584">
    <property type="entry name" value="Periplasmic chaperone C-domain"/>
    <property type="match status" value="1"/>
</dbReference>
<keyword evidence="6 8" id="KW-0143">Chaperone</keyword>
<name>A0ABS2KC39_9GAMM</name>
<dbReference type="InterPro" id="IPR016148">
    <property type="entry name" value="Pili_assmbl_chaperone_C"/>
</dbReference>
<dbReference type="Proteomes" id="UP001430193">
    <property type="component" value="Unassembled WGS sequence"/>
</dbReference>
<evidence type="ECO:0000256" key="7">
    <source>
        <dbReference type="ARBA" id="ARBA00023319"/>
    </source>
</evidence>
<comment type="similarity">
    <text evidence="2 8">Belongs to the periplasmic pilus chaperone family.</text>
</comment>
<protein>
    <submittedName>
        <fullName evidence="12">Molecular chaperone</fullName>
    </submittedName>
</protein>
<keyword evidence="3" id="KW-1029">Fimbrium biogenesis</keyword>
<evidence type="ECO:0000256" key="4">
    <source>
        <dbReference type="ARBA" id="ARBA00022729"/>
    </source>
</evidence>
<dbReference type="InterPro" id="IPR001829">
    <property type="entry name" value="Pili_assmbl_chaperone_bac"/>
</dbReference>
<evidence type="ECO:0000313" key="12">
    <source>
        <dbReference type="EMBL" id="MBM7128600.1"/>
    </source>
</evidence>
<keyword evidence="7" id="KW-0393">Immunoglobulin domain</keyword>
<dbReference type="InterPro" id="IPR013783">
    <property type="entry name" value="Ig-like_fold"/>
</dbReference>
<dbReference type="InterPro" id="IPR050643">
    <property type="entry name" value="Periplasmic_pilus_chap"/>
</dbReference>
<organism evidence="12 13">
    <name type="scientific">Dyella mobilis</name>
    <dbReference type="NCBI Taxonomy" id="1849582"/>
    <lineage>
        <taxon>Bacteria</taxon>
        <taxon>Pseudomonadati</taxon>
        <taxon>Pseudomonadota</taxon>
        <taxon>Gammaproteobacteria</taxon>
        <taxon>Lysobacterales</taxon>
        <taxon>Rhodanobacteraceae</taxon>
        <taxon>Dyella</taxon>
    </lineage>
</organism>
<evidence type="ECO:0000256" key="5">
    <source>
        <dbReference type="ARBA" id="ARBA00022764"/>
    </source>
</evidence>
<feature type="signal peptide" evidence="9">
    <location>
        <begin position="1"/>
        <end position="27"/>
    </location>
</feature>
<dbReference type="InterPro" id="IPR008962">
    <property type="entry name" value="PapD-like_sf"/>
</dbReference>
<evidence type="ECO:0000256" key="9">
    <source>
        <dbReference type="SAM" id="SignalP"/>
    </source>
</evidence>
<keyword evidence="13" id="KW-1185">Reference proteome</keyword>
<evidence type="ECO:0000256" key="2">
    <source>
        <dbReference type="ARBA" id="ARBA00007399"/>
    </source>
</evidence>
<feature type="chain" id="PRO_5046620846" evidence="9">
    <location>
        <begin position="28"/>
        <end position="250"/>
    </location>
</feature>
<evidence type="ECO:0000313" key="13">
    <source>
        <dbReference type="Proteomes" id="UP001430193"/>
    </source>
</evidence>
<keyword evidence="5" id="KW-0574">Periplasm</keyword>
<dbReference type="InterPro" id="IPR018046">
    <property type="entry name" value="Pili_assmbl_chaperone_CS"/>
</dbReference>
<feature type="domain" description="Pili assembly chaperone N-terminal" evidence="10">
    <location>
        <begin position="29"/>
        <end position="152"/>
    </location>
</feature>
<dbReference type="Gene3D" id="2.60.40.10">
    <property type="entry name" value="Immunoglobulins"/>
    <property type="match status" value="2"/>
</dbReference>
<dbReference type="Pfam" id="PF02753">
    <property type="entry name" value="PapD_C"/>
    <property type="match status" value="1"/>
</dbReference>
<dbReference type="InterPro" id="IPR036316">
    <property type="entry name" value="Pili_assmbl_chap_C_dom_sf"/>
</dbReference>
<evidence type="ECO:0000256" key="1">
    <source>
        <dbReference type="ARBA" id="ARBA00004418"/>
    </source>
</evidence>
<dbReference type="PANTHER" id="PTHR30251:SF2">
    <property type="entry name" value="FIMBRIAL CHAPERONE YADV-RELATED"/>
    <property type="match status" value="1"/>
</dbReference>
<comment type="subcellular location">
    <subcellularLocation>
        <location evidence="1 8">Periplasm</location>
    </subcellularLocation>
</comment>
<dbReference type="EMBL" id="JADIKF010000034">
    <property type="protein sequence ID" value="MBM7128600.1"/>
    <property type="molecule type" value="Genomic_DNA"/>
</dbReference>
<accession>A0ABS2KC39</accession>
<reference evidence="12" key="1">
    <citation type="submission" date="2020-10" db="EMBL/GenBank/DDBJ databases">
        <title>Phylogeny of dyella-like bacteria.</title>
        <authorList>
            <person name="Fu J."/>
        </authorList>
    </citation>
    <scope>NUCLEOTIDE SEQUENCE</scope>
    <source>
        <strain evidence="12">DHON07</strain>
    </source>
</reference>
<dbReference type="InterPro" id="IPR016147">
    <property type="entry name" value="Pili_assmbl_chaperone_N"/>
</dbReference>
<dbReference type="Pfam" id="PF00345">
    <property type="entry name" value="PapD_N"/>
    <property type="match status" value="1"/>
</dbReference>